<keyword evidence="4" id="KW-0472">Membrane</keyword>
<evidence type="ECO:0000256" key="1">
    <source>
        <dbReference type="ARBA" id="ARBA00004167"/>
    </source>
</evidence>
<dbReference type="InterPro" id="IPR006260">
    <property type="entry name" value="TonB/TolA_C"/>
</dbReference>
<dbReference type="Proteomes" id="UP001243195">
    <property type="component" value="Unassembled WGS sequence"/>
</dbReference>
<feature type="signal peptide" evidence="5">
    <location>
        <begin position="1"/>
        <end position="19"/>
    </location>
</feature>
<reference evidence="6" key="1">
    <citation type="submission" date="2023-08" db="EMBL/GenBank/DDBJ databases">
        <title>Emergence of clinically-relevant ST2 carbapenem-resistant Acinetobacter baumannii strains in hospital sewages in Zhejiang, East of China.</title>
        <authorList>
            <person name="Kaichao C."/>
            <person name="Zhang R."/>
        </authorList>
    </citation>
    <scope>NUCLEOTIDE SEQUENCE</scope>
    <source>
        <strain evidence="6">M-SY-60</strain>
    </source>
</reference>
<dbReference type="SUPFAM" id="SSF74653">
    <property type="entry name" value="TolA/TonB C-terminal domain"/>
    <property type="match status" value="1"/>
</dbReference>
<sequence length="133" mass="15213">MKKTILFTTLLILNQAVFAENTPQNSNTNRHTSKQQQLKDIQWLRYPQVRISQDDLKNQNRYINLRLSVDGSGKITNISILTSTQLPALDRKVIRATQKALFKATGYPFVVDQDFKLDLASDDNSQESSEEDL</sequence>
<dbReference type="AlphaFoldDB" id="A0AAW8JIE7"/>
<protein>
    <submittedName>
        <fullName evidence="6">TonB family protein</fullName>
    </submittedName>
</protein>
<evidence type="ECO:0000256" key="4">
    <source>
        <dbReference type="ARBA" id="ARBA00023136"/>
    </source>
</evidence>
<name>A0AAW8JIE7_9GAMM</name>
<feature type="chain" id="PRO_5043756940" evidence="5">
    <location>
        <begin position="20"/>
        <end position="133"/>
    </location>
</feature>
<keyword evidence="5" id="KW-0732">Signal</keyword>
<gene>
    <name evidence="6" type="ORF">RFH51_08000</name>
</gene>
<comment type="subcellular location">
    <subcellularLocation>
        <location evidence="1">Membrane</location>
        <topology evidence="1">Single-pass membrane protein</topology>
    </subcellularLocation>
</comment>
<evidence type="ECO:0000256" key="3">
    <source>
        <dbReference type="ARBA" id="ARBA00022989"/>
    </source>
</evidence>
<comment type="caution">
    <text evidence="6">The sequence shown here is derived from an EMBL/GenBank/DDBJ whole genome shotgun (WGS) entry which is preliminary data.</text>
</comment>
<dbReference type="GO" id="GO:0016020">
    <property type="term" value="C:membrane"/>
    <property type="evidence" value="ECO:0007669"/>
    <property type="project" value="UniProtKB-SubCell"/>
</dbReference>
<dbReference type="NCBIfam" id="TIGR01352">
    <property type="entry name" value="tonB_Cterm"/>
    <property type="match status" value="1"/>
</dbReference>
<keyword evidence="3" id="KW-1133">Transmembrane helix</keyword>
<organism evidence="6 7">
    <name type="scientific">Acinetobacter gerneri</name>
    <dbReference type="NCBI Taxonomy" id="202952"/>
    <lineage>
        <taxon>Bacteria</taxon>
        <taxon>Pseudomonadati</taxon>
        <taxon>Pseudomonadota</taxon>
        <taxon>Gammaproteobacteria</taxon>
        <taxon>Moraxellales</taxon>
        <taxon>Moraxellaceae</taxon>
        <taxon>Acinetobacter</taxon>
    </lineage>
</organism>
<dbReference type="EMBL" id="JAVIDA010000008">
    <property type="protein sequence ID" value="MDQ9071395.1"/>
    <property type="molecule type" value="Genomic_DNA"/>
</dbReference>
<evidence type="ECO:0000313" key="6">
    <source>
        <dbReference type="EMBL" id="MDQ9071395.1"/>
    </source>
</evidence>
<dbReference type="RefSeq" id="WP_308955729.1">
    <property type="nucleotide sequence ID" value="NZ_JAVICY010000007.1"/>
</dbReference>
<proteinExistence type="predicted"/>
<evidence type="ECO:0000256" key="2">
    <source>
        <dbReference type="ARBA" id="ARBA00022692"/>
    </source>
</evidence>
<keyword evidence="2" id="KW-0812">Transmembrane</keyword>
<evidence type="ECO:0000256" key="5">
    <source>
        <dbReference type="SAM" id="SignalP"/>
    </source>
</evidence>
<evidence type="ECO:0000313" key="7">
    <source>
        <dbReference type="Proteomes" id="UP001243195"/>
    </source>
</evidence>
<dbReference type="Gene3D" id="3.30.1150.10">
    <property type="match status" value="1"/>
</dbReference>
<accession>A0AAW8JIE7</accession>